<organism evidence="9 10">
    <name type="scientific">Marinobacter nanhaiticus D15-8W</name>
    <dbReference type="NCBI Taxonomy" id="626887"/>
    <lineage>
        <taxon>Bacteria</taxon>
        <taxon>Pseudomonadati</taxon>
        <taxon>Pseudomonadota</taxon>
        <taxon>Gammaproteobacteria</taxon>
        <taxon>Pseudomonadales</taxon>
        <taxon>Marinobacteraceae</taxon>
        <taxon>Marinobacter</taxon>
    </lineage>
</organism>
<dbReference type="PANTHER" id="PTHR31382:SF1">
    <property type="entry name" value="SODIUM ION_PROTON EXCHANGER (EUROFUNG)"/>
    <property type="match status" value="1"/>
</dbReference>
<dbReference type="Pfam" id="PF00999">
    <property type="entry name" value="Na_H_Exchanger"/>
    <property type="match status" value="1"/>
</dbReference>
<feature type="transmembrane region" description="Helical" evidence="7">
    <location>
        <begin position="71"/>
        <end position="88"/>
    </location>
</feature>
<dbReference type="RefSeq" id="WP_004581094.1">
    <property type="nucleotide sequence ID" value="NZ_AP028878.1"/>
</dbReference>
<evidence type="ECO:0000256" key="4">
    <source>
        <dbReference type="ARBA" id="ARBA00022989"/>
    </source>
</evidence>
<feature type="domain" description="Cation/H+ exchanger transmembrane" evidence="8">
    <location>
        <begin position="15"/>
        <end position="398"/>
    </location>
</feature>
<feature type="transmembrane region" description="Helical" evidence="7">
    <location>
        <begin position="345"/>
        <end position="365"/>
    </location>
</feature>
<dbReference type="EMBL" id="APLQ01000014">
    <property type="protein sequence ID" value="ENO12864.1"/>
    <property type="molecule type" value="Genomic_DNA"/>
</dbReference>
<dbReference type="GO" id="GO:0120029">
    <property type="term" value="P:proton export across plasma membrane"/>
    <property type="evidence" value="ECO:0007669"/>
    <property type="project" value="InterPro"/>
</dbReference>
<feature type="transmembrane region" description="Helical" evidence="7">
    <location>
        <begin position="123"/>
        <end position="148"/>
    </location>
</feature>
<feature type="transmembrane region" description="Helical" evidence="7">
    <location>
        <begin position="95"/>
        <end position="117"/>
    </location>
</feature>
<dbReference type="GO" id="GO:0042391">
    <property type="term" value="P:regulation of membrane potential"/>
    <property type="evidence" value="ECO:0007669"/>
    <property type="project" value="InterPro"/>
</dbReference>
<comment type="subcellular location">
    <subcellularLocation>
        <location evidence="1">Membrane</location>
        <topology evidence="1">Multi-pass membrane protein</topology>
    </subcellularLocation>
</comment>
<gene>
    <name evidence="9" type="ORF">J057_15740</name>
</gene>
<accession>N6VYA6</accession>
<dbReference type="STRING" id="626887.J057_15740"/>
<dbReference type="eggNOG" id="COG0025">
    <property type="taxonomic scope" value="Bacteria"/>
</dbReference>
<name>N6VYA6_9GAMM</name>
<evidence type="ECO:0000256" key="7">
    <source>
        <dbReference type="SAM" id="Phobius"/>
    </source>
</evidence>
<feature type="transmembrane region" description="Helical" evidence="7">
    <location>
        <begin position="29"/>
        <end position="51"/>
    </location>
</feature>
<feature type="transmembrane region" description="Helical" evidence="7">
    <location>
        <begin position="169"/>
        <end position="187"/>
    </location>
</feature>
<dbReference type="Proteomes" id="UP000013165">
    <property type="component" value="Unassembled WGS sequence"/>
</dbReference>
<feature type="transmembrane region" description="Helical" evidence="7">
    <location>
        <begin position="285"/>
        <end position="304"/>
    </location>
</feature>
<keyword evidence="6 7" id="KW-0472">Membrane</keyword>
<evidence type="ECO:0000256" key="6">
    <source>
        <dbReference type="ARBA" id="ARBA00023136"/>
    </source>
</evidence>
<keyword evidence="10" id="KW-1185">Reference proteome</keyword>
<evidence type="ECO:0000256" key="5">
    <source>
        <dbReference type="ARBA" id="ARBA00023065"/>
    </source>
</evidence>
<dbReference type="HOGENOM" id="CLU_008635_5_0_6"/>
<keyword evidence="3 7" id="KW-0812">Transmembrane</keyword>
<dbReference type="GO" id="GO:0005886">
    <property type="term" value="C:plasma membrane"/>
    <property type="evidence" value="ECO:0007669"/>
    <property type="project" value="InterPro"/>
</dbReference>
<sequence>MSEFNLALAIAGAAVLGMGLYSRPLNRSIFSLPLLAFLIGLVAGPAMIGLLHPGKWGDEMKILEEATRLTLGVSLMGIALRIPADFVFRHWRSLAVLLGLGMPLMCLASSVLAWGFLEVGLLGALLVGASVCATDPVVASSIVTGGVAKENLPGRFRHTLSAESALNDGLALPLVMIPILLLTQSTGSAWTEWVLHVMVWQVGGSILFGAALGYAAGWALRTAEQRGLIDQPSFLVTTLALTLLALGLGKVLGTDSILAVFATGVAFDQQVEGQDRAEEANIQEAVNLFFTLPVFILFGLMAPVKEWQSLGWSGIGLVVAVLALRRLPFVLLLRPWIERWRDMKVALLAGWFGPIGVSALFYALLIHHKTGDEKAWVAGSLLVAASLIVHGVTAAPIGKAYGRRHDRARRQNE</sequence>
<feature type="transmembrane region" description="Helical" evidence="7">
    <location>
        <begin position="377"/>
        <end position="401"/>
    </location>
</feature>
<feature type="transmembrane region" description="Helical" evidence="7">
    <location>
        <begin position="193"/>
        <end position="216"/>
    </location>
</feature>
<dbReference type="InterPro" id="IPR004712">
    <property type="entry name" value="Na+/H+_antiporter_fungi"/>
</dbReference>
<dbReference type="OrthoDB" id="9810860at2"/>
<feature type="transmembrane region" description="Helical" evidence="7">
    <location>
        <begin position="6"/>
        <end position="22"/>
    </location>
</feature>
<evidence type="ECO:0000256" key="3">
    <source>
        <dbReference type="ARBA" id="ARBA00022692"/>
    </source>
</evidence>
<evidence type="ECO:0000259" key="8">
    <source>
        <dbReference type="Pfam" id="PF00999"/>
    </source>
</evidence>
<dbReference type="PANTHER" id="PTHR31382">
    <property type="entry name" value="NA(+)/H(+) ANTIPORTER"/>
    <property type="match status" value="1"/>
</dbReference>
<dbReference type="AlphaFoldDB" id="N6VYA6"/>
<comment type="caution">
    <text evidence="9">The sequence shown here is derived from an EMBL/GenBank/DDBJ whole genome shotgun (WGS) entry which is preliminary data.</text>
</comment>
<keyword evidence="2" id="KW-0813">Transport</keyword>
<protein>
    <submittedName>
        <fullName evidence="9">Sodium:proton antiporter</fullName>
    </submittedName>
</protein>
<evidence type="ECO:0000313" key="10">
    <source>
        <dbReference type="Proteomes" id="UP000013165"/>
    </source>
</evidence>
<evidence type="ECO:0000313" key="9">
    <source>
        <dbReference type="EMBL" id="ENO12864.1"/>
    </source>
</evidence>
<dbReference type="PATRIC" id="fig|626887.3.peg.3146"/>
<dbReference type="GO" id="GO:0036376">
    <property type="term" value="P:sodium ion export across plasma membrane"/>
    <property type="evidence" value="ECO:0007669"/>
    <property type="project" value="InterPro"/>
</dbReference>
<keyword evidence="5" id="KW-0406">Ion transport</keyword>
<dbReference type="GO" id="GO:0015385">
    <property type="term" value="F:sodium:proton antiporter activity"/>
    <property type="evidence" value="ECO:0007669"/>
    <property type="project" value="InterPro"/>
</dbReference>
<evidence type="ECO:0000256" key="1">
    <source>
        <dbReference type="ARBA" id="ARBA00004141"/>
    </source>
</evidence>
<feature type="transmembrane region" description="Helical" evidence="7">
    <location>
        <begin position="310"/>
        <end position="333"/>
    </location>
</feature>
<keyword evidence="2" id="KW-0050">Antiport</keyword>
<dbReference type="Gene3D" id="6.10.140.1330">
    <property type="match status" value="1"/>
</dbReference>
<reference evidence="9 10" key="1">
    <citation type="journal article" date="2013" name="Genome Announc.">
        <title>Genome Sequence of the Polycyclic Aromatic Hydrocarbon-Degrading Bacterium Strain Marinobacter nanhaiticus D15-8WT.</title>
        <authorList>
            <person name="Cui Z."/>
            <person name="Gao W."/>
            <person name="Li Q."/>
            <person name="Xu G."/>
            <person name="Zheng L."/>
        </authorList>
    </citation>
    <scope>NUCLEOTIDE SEQUENCE [LARGE SCALE GENOMIC DNA]</scope>
    <source>
        <strain evidence="9 10">D15-8W</strain>
    </source>
</reference>
<keyword evidence="4 7" id="KW-1133">Transmembrane helix</keyword>
<proteinExistence type="predicted"/>
<evidence type="ECO:0000256" key="2">
    <source>
        <dbReference type="ARBA" id="ARBA00022449"/>
    </source>
</evidence>
<dbReference type="InterPro" id="IPR006153">
    <property type="entry name" value="Cation/H_exchanger_TM"/>
</dbReference>